<dbReference type="KEGG" id="sfk:KY5_0690c"/>
<dbReference type="AlphaFoldDB" id="A0A291Q2H5"/>
<keyword evidence="4" id="KW-1185">Reference proteome</keyword>
<dbReference type="SUPFAM" id="SSF53756">
    <property type="entry name" value="UDP-Glycosyltransferase/glycogen phosphorylase"/>
    <property type="match status" value="1"/>
</dbReference>
<organism evidence="3 4">
    <name type="scientific">Streptomyces formicae</name>
    <dbReference type="NCBI Taxonomy" id="1616117"/>
    <lineage>
        <taxon>Bacteria</taxon>
        <taxon>Bacillati</taxon>
        <taxon>Actinomycetota</taxon>
        <taxon>Actinomycetes</taxon>
        <taxon>Kitasatosporales</taxon>
        <taxon>Streptomycetaceae</taxon>
        <taxon>Streptomyces</taxon>
    </lineage>
</organism>
<evidence type="ECO:0000259" key="2">
    <source>
        <dbReference type="Pfam" id="PF06722"/>
    </source>
</evidence>
<feature type="domain" description="Erythromycin biosynthesis protein CIII-like C-terminal" evidence="2">
    <location>
        <begin position="131"/>
        <end position="251"/>
    </location>
</feature>
<dbReference type="InterPro" id="IPR002213">
    <property type="entry name" value="UDP_glucos_trans"/>
</dbReference>
<dbReference type="GO" id="GO:0016758">
    <property type="term" value="F:hexosyltransferase activity"/>
    <property type="evidence" value="ECO:0007669"/>
    <property type="project" value="UniProtKB-ARBA"/>
</dbReference>
<dbReference type="InterPro" id="IPR050426">
    <property type="entry name" value="Glycosyltransferase_28"/>
</dbReference>
<keyword evidence="1 3" id="KW-0808">Transferase</keyword>
<protein>
    <submittedName>
        <fullName evidence="3">Macrolide glycosyltransferase</fullName>
    </submittedName>
</protein>
<proteinExistence type="predicted"/>
<dbReference type="FunFam" id="3.40.50.2000:FF:000072">
    <property type="entry name" value="Glycosyl transferase"/>
    <property type="match status" value="1"/>
</dbReference>
<dbReference type="EMBL" id="CP022685">
    <property type="protein sequence ID" value="ATL25708.1"/>
    <property type="molecule type" value="Genomic_DNA"/>
</dbReference>
<evidence type="ECO:0000313" key="3">
    <source>
        <dbReference type="EMBL" id="ATL25708.1"/>
    </source>
</evidence>
<dbReference type="GO" id="GO:0008194">
    <property type="term" value="F:UDP-glycosyltransferase activity"/>
    <property type="evidence" value="ECO:0007669"/>
    <property type="project" value="InterPro"/>
</dbReference>
<gene>
    <name evidence="3" type="ORF">KY5_0690c</name>
</gene>
<name>A0A291Q2H5_9ACTN</name>
<dbReference type="Pfam" id="PF06722">
    <property type="entry name" value="EryCIII-like_C"/>
    <property type="match status" value="1"/>
</dbReference>
<evidence type="ECO:0000256" key="1">
    <source>
        <dbReference type="ARBA" id="ARBA00022679"/>
    </source>
</evidence>
<reference evidence="3 4" key="1">
    <citation type="submission" date="2017-08" db="EMBL/GenBank/DDBJ databases">
        <title>Complete Genome Sequence of Streptomyces formicae KY5, the formicamycin producer.</title>
        <authorList>
            <person name="Holmes N.A."/>
            <person name="Devine R."/>
            <person name="Qin Z."/>
            <person name="Seipke R.F."/>
            <person name="Wilkinson B."/>
            <person name="Hutchings M.I."/>
        </authorList>
    </citation>
    <scope>NUCLEOTIDE SEQUENCE [LARGE SCALE GENOMIC DNA]</scope>
    <source>
        <strain evidence="3 4">KY5</strain>
    </source>
</reference>
<dbReference type="Gene3D" id="3.40.50.2000">
    <property type="entry name" value="Glycogen Phosphorylase B"/>
    <property type="match status" value="2"/>
</dbReference>
<dbReference type="PANTHER" id="PTHR48050">
    <property type="entry name" value="STEROL 3-BETA-GLUCOSYLTRANSFERASE"/>
    <property type="match status" value="1"/>
</dbReference>
<evidence type="ECO:0000313" key="4">
    <source>
        <dbReference type="Proteomes" id="UP000221011"/>
    </source>
</evidence>
<accession>A0A291Q2H5</accession>
<dbReference type="GO" id="GO:0017000">
    <property type="term" value="P:antibiotic biosynthetic process"/>
    <property type="evidence" value="ECO:0007669"/>
    <property type="project" value="UniProtKB-ARBA"/>
</dbReference>
<dbReference type="CDD" id="cd03784">
    <property type="entry name" value="GT1_Gtf-like"/>
    <property type="match status" value="1"/>
</dbReference>
<dbReference type="PANTHER" id="PTHR48050:SF13">
    <property type="entry name" value="STEROL 3-BETA-GLUCOSYLTRANSFERASE UGT80A2"/>
    <property type="match status" value="1"/>
</dbReference>
<sequence>MPGAQGPDRATLRPVLARLRRRATTYGVSMASVLMSGPPAEVNVVFVPREFQFAAETFDDGYHFVGPSLDAEGEVAPDADVCAAADDEPLVYVSLGTASRRPGFFALCRDAFADTGQRVAMATGEHIDPAELGPLPPEFDVRPYFPQRAVLRRATAFVSHGGMNSVMESVHAGVPLVVVPERPEQEANARRVEELALGRWLVGADLTADVLRAAVASVASDTAVRAGIDRMRRACAAAGGAPAAADVVETVLAAERDRSPGDALAGG</sequence>
<dbReference type="InterPro" id="IPR010610">
    <property type="entry name" value="EryCIII-like_C"/>
</dbReference>
<dbReference type="Proteomes" id="UP000221011">
    <property type="component" value="Chromosome"/>
</dbReference>